<evidence type="ECO:0000256" key="2">
    <source>
        <dbReference type="RuleBase" id="RU362044"/>
    </source>
</evidence>
<keyword evidence="2" id="KW-0472">Membrane</keyword>
<dbReference type="NCBIfam" id="TIGR00056">
    <property type="entry name" value="MlaE family lipid ABC transporter permease subunit"/>
    <property type="match status" value="1"/>
</dbReference>
<dbReference type="Pfam" id="PF02405">
    <property type="entry name" value="MlaE"/>
    <property type="match status" value="1"/>
</dbReference>
<comment type="similarity">
    <text evidence="2">Belongs to the MlaE permease family.</text>
</comment>
<keyword evidence="2" id="KW-0997">Cell inner membrane</keyword>
<feature type="transmembrane region" description="Helical" evidence="2">
    <location>
        <begin position="135"/>
        <end position="153"/>
    </location>
</feature>
<dbReference type="Proteomes" id="UP000264589">
    <property type="component" value="Unassembled WGS sequence"/>
</dbReference>
<comment type="subcellular location">
    <subcellularLocation>
        <location evidence="2">Cell inner membrane</location>
        <topology evidence="2">Multi-pass membrane protein</topology>
    </subcellularLocation>
</comment>
<sequence length="380" mass="41043">MASAGYEIAEENGALKLLLRGDWTLRDGLVRIDDQLRKLVAEQGNRLKSIDLGGLDELDTAGAMILLRMRENCTAEGESQPSPVFENASPIHDQLIEQMKPHLEQCANDPAERKSFVLMLDRIGRGTERFGTEGLSILSFVGAVIARIGGSIKKPTRFRMTPLVHHMEEAGMDATLIVGLMSFLIGAVVAFMGARVLAEFGASVFTVELVGITVLREFGVLLTAILLAGRSGSAFTAAIGSMKLREEIDAMRVLGVNPLDALVIPRTIALMLTLPVLAFLAAFLGILGGGIVGWLALDIPPQLFMARTQEIVVVDNLMVGLVKAPFFAFVIAVVGCYHGMNVEHSAEELGRRTTMAVVQSLFLVILIDALFAMLFLELGI</sequence>
<dbReference type="AlphaFoldDB" id="A0A371RKV2"/>
<evidence type="ECO:0000256" key="1">
    <source>
        <dbReference type="ARBA" id="ARBA00003787"/>
    </source>
</evidence>
<keyword evidence="2" id="KW-1003">Cell membrane</keyword>
<dbReference type="OrthoDB" id="9805022at2"/>
<dbReference type="PANTHER" id="PTHR30188">
    <property type="entry name" value="ABC TRANSPORTER PERMEASE PROTEIN-RELATED"/>
    <property type="match status" value="1"/>
</dbReference>
<dbReference type="FunCoup" id="A0A371RKV2">
    <property type="interactions" value="438"/>
</dbReference>
<name>A0A371RKV2_9PROT</name>
<gene>
    <name evidence="3" type="ORF">DX908_12860</name>
</gene>
<feature type="transmembrane region" description="Helical" evidence="2">
    <location>
        <begin position="174"/>
        <end position="198"/>
    </location>
</feature>
<reference evidence="3 4" key="1">
    <citation type="submission" date="2018-08" db="EMBL/GenBank/DDBJ databases">
        <title>Parvularcula sp. SM1705, isolated from surface water of the South Sea China.</title>
        <authorList>
            <person name="Sun L."/>
        </authorList>
    </citation>
    <scope>NUCLEOTIDE SEQUENCE [LARGE SCALE GENOMIC DNA]</scope>
    <source>
        <strain evidence="3 4">SM1705</strain>
    </source>
</reference>
<dbReference type="GO" id="GO:0043190">
    <property type="term" value="C:ATP-binding cassette (ABC) transporter complex"/>
    <property type="evidence" value="ECO:0007669"/>
    <property type="project" value="InterPro"/>
</dbReference>
<evidence type="ECO:0000313" key="3">
    <source>
        <dbReference type="EMBL" id="RFB06075.1"/>
    </source>
</evidence>
<dbReference type="GO" id="GO:0005548">
    <property type="term" value="F:phospholipid transporter activity"/>
    <property type="evidence" value="ECO:0007669"/>
    <property type="project" value="TreeGrafter"/>
</dbReference>
<dbReference type="InterPro" id="IPR003453">
    <property type="entry name" value="ABC_MlaE_roteobac"/>
</dbReference>
<feature type="transmembrane region" description="Helical" evidence="2">
    <location>
        <begin position="276"/>
        <end position="297"/>
    </location>
</feature>
<comment type="function">
    <text evidence="1">Could be part of an ABC transporter complex.</text>
</comment>
<accession>A0A371RKV2</accession>
<organism evidence="3 4">
    <name type="scientific">Parvularcula marina</name>
    <dbReference type="NCBI Taxonomy" id="2292771"/>
    <lineage>
        <taxon>Bacteria</taxon>
        <taxon>Pseudomonadati</taxon>
        <taxon>Pseudomonadota</taxon>
        <taxon>Alphaproteobacteria</taxon>
        <taxon>Parvularculales</taxon>
        <taxon>Parvularculaceae</taxon>
        <taxon>Parvularcula</taxon>
    </lineage>
</organism>
<dbReference type="InterPro" id="IPR030802">
    <property type="entry name" value="Permease_MalE"/>
</dbReference>
<dbReference type="EMBL" id="QUQO01000001">
    <property type="protein sequence ID" value="RFB06075.1"/>
    <property type="molecule type" value="Genomic_DNA"/>
</dbReference>
<proteinExistence type="inferred from homology"/>
<feature type="transmembrane region" description="Helical" evidence="2">
    <location>
        <begin position="218"/>
        <end position="242"/>
    </location>
</feature>
<dbReference type="InParanoid" id="A0A371RKV2"/>
<protein>
    <submittedName>
        <fullName evidence="3">ABC transporter permease</fullName>
    </submittedName>
</protein>
<keyword evidence="2" id="KW-1133">Transmembrane helix</keyword>
<dbReference type="PANTHER" id="PTHR30188:SF3">
    <property type="entry name" value="ABC TRANSPORTER PERMEASE"/>
    <property type="match status" value="1"/>
</dbReference>
<evidence type="ECO:0000313" key="4">
    <source>
        <dbReference type="Proteomes" id="UP000264589"/>
    </source>
</evidence>
<feature type="transmembrane region" description="Helical" evidence="2">
    <location>
        <begin position="317"/>
        <end position="337"/>
    </location>
</feature>
<keyword evidence="2" id="KW-0812">Transmembrane</keyword>
<comment type="caution">
    <text evidence="3">The sequence shown here is derived from an EMBL/GenBank/DDBJ whole genome shotgun (WGS) entry which is preliminary data.</text>
</comment>
<dbReference type="RefSeq" id="WP_116392708.1">
    <property type="nucleotide sequence ID" value="NZ_QUQO01000001.1"/>
</dbReference>
<feature type="transmembrane region" description="Helical" evidence="2">
    <location>
        <begin position="357"/>
        <end position="376"/>
    </location>
</feature>
<keyword evidence="4" id="KW-1185">Reference proteome</keyword>